<evidence type="ECO:0000256" key="1">
    <source>
        <dbReference type="ARBA" id="ARBA00038240"/>
    </source>
</evidence>
<dbReference type="EMBL" id="VXDD01000005">
    <property type="protein sequence ID" value="KAB0300059.1"/>
    <property type="molecule type" value="Genomic_DNA"/>
</dbReference>
<dbReference type="Pfam" id="PF01636">
    <property type="entry name" value="APH"/>
    <property type="match status" value="1"/>
</dbReference>
<dbReference type="GO" id="GO:0019202">
    <property type="term" value="F:amino acid kinase activity"/>
    <property type="evidence" value="ECO:0007669"/>
    <property type="project" value="TreeGrafter"/>
</dbReference>
<dbReference type="Proteomes" id="UP000326687">
    <property type="component" value="Unassembled WGS sequence"/>
</dbReference>
<dbReference type="PANTHER" id="PTHR21064">
    <property type="entry name" value="AMINOGLYCOSIDE PHOSPHOTRANSFERASE DOMAIN-CONTAINING PROTEIN-RELATED"/>
    <property type="match status" value="1"/>
</dbReference>
<sequence length="324" mass="37358">MTNFIQKVRENWNQIDDNAKIEPLSIGATNTVFRVHSSQTFYLRKYRTRNIEQITREHKLLERLTNNLKVIIAPVSTRDGDTFSQFGGDIYALFPKAKGQLVEKNELSELHAYQLGKTLANLHIELASISGSDFPTIELSWDKHAWIDRLREIATAIEANSKLDANGLMLKRVKQQSRYLESSKAIHSYTPSTSRQLIHGDFHHFNVFFDSNGAVSDIIDWDLVQNMPPSYEIARACMYMFNMEPDRSLTFLKGYLSVKQLSRYELNDGAMAWAVYADHHVWALEEVFLKNNIAALAFIPQSDFIPFMEQWSKVESTLFPQTDR</sequence>
<dbReference type="Gene3D" id="3.30.200.20">
    <property type="entry name" value="Phosphorylase Kinase, domain 1"/>
    <property type="match status" value="1"/>
</dbReference>
<organism evidence="3 4">
    <name type="scientific">Vibrio fortis</name>
    <dbReference type="NCBI Taxonomy" id="212667"/>
    <lineage>
        <taxon>Bacteria</taxon>
        <taxon>Pseudomonadati</taxon>
        <taxon>Pseudomonadota</taxon>
        <taxon>Gammaproteobacteria</taxon>
        <taxon>Vibrionales</taxon>
        <taxon>Vibrionaceae</taxon>
        <taxon>Vibrio</taxon>
    </lineage>
</organism>
<dbReference type="InterPro" id="IPR002575">
    <property type="entry name" value="Aminoglycoside_PTrfase"/>
</dbReference>
<comment type="similarity">
    <text evidence="1">Belongs to the pseudomonas-type ThrB family.</text>
</comment>
<keyword evidence="3" id="KW-0808">Transferase</keyword>
<gene>
    <name evidence="3" type="ORF">F2Z80_23355</name>
</gene>
<protein>
    <submittedName>
        <fullName evidence="3">Phosphotransferase</fullName>
    </submittedName>
</protein>
<comment type="caution">
    <text evidence="3">The sequence shown here is derived from an EMBL/GenBank/DDBJ whole genome shotgun (WGS) entry which is preliminary data.</text>
</comment>
<evidence type="ECO:0000313" key="3">
    <source>
        <dbReference type="EMBL" id="KAB0300059.1"/>
    </source>
</evidence>
<accession>A0A5N3S0C4</accession>
<evidence type="ECO:0000313" key="4">
    <source>
        <dbReference type="Proteomes" id="UP000326687"/>
    </source>
</evidence>
<dbReference type="InterPro" id="IPR050249">
    <property type="entry name" value="Pseudomonas-type_ThrB"/>
</dbReference>
<dbReference type="PANTHER" id="PTHR21064:SF6">
    <property type="entry name" value="AMINOGLYCOSIDE PHOSPHOTRANSFERASE DOMAIN-CONTAINING PROTEIN"/>
    <property type="match status" value="1"/>
</dbReference>
<evidence type="ECO:0000259" key="2">
    <source>
        <dbReference type="Pfam" id="PF01636"/>
    </source>
</evidence>
<dbReference type="Gene3D" id="3.90.1200.10">
    <property type="match status" value="1"/>
</dbReference>
<dbReference type="InterPro" id="IPR011009">
    <property type="entry name" value="Kinase-like_dom_sf"/>
</dbReference>
<proteinExistence type="inferred from homology"/>
<dbReference type="SUPFAM" id="SSF56112">
    <property type="entry name" value="Protein kinase-like (PK-like)"/>
    <property type="match status" value="1"/>
</dbReference>
<name>A0A5N3S0C4_9VIBR</name>
<dbReference type="AlphaFoldDB" id="A0A5N3S0C4"/>
<dbReference type="RefSeq" id="WP_150897480.1">
    <property type="nucleotide sequence ID" value="NZ_VXDD01000005.1"/>
</dbReference>
<reference evidence="3 4" key="1">
    <citation type="submission" date="2019-09" db="EMBL/GenBank/DDBJ databases">
        <title>Vibrio Fortis S7-72.</title>
        <authorList>
            <person name="Das S.K."/>
        </authorList>
    </citation>
    <scope>NUCLEOTIDE SEQUENCE [LARGE SCALE GENOMIC DNA]</scope>
    <source>
        <strain evidence="3 4">S7-72</strain>
    </source>
</reference>
<feature type="domain" description="Aminoglycoside phosphotransferase" evidence="2">
    <location>
        <begin position="21"/>
        <end position="247"/>
    </location>
</feature>